<proteinExistence type="predicted"/>
<dbReference type="OrthoDB" id="1263383at2"/>
<keyword evidence="3" id="KW-1185">Reference proteome</keyword>
<gene>
    <name evidence="2" type="ORF">C1A40_02930</name>
</gene>
<organism evidence="2 3">
    <name type="scientific">Pseudotamlana carrageenivorans</name>
    <dbReference type="NCBI Taxonomy" id="2069432"/>
    <lineage>
        <taxon>Bacteria</taxon>
        <taxon>Pseudomonadati</taxon>
        <taxon>Bacteroidota</taxon>
        <taxon>Flavobacteriia</taxon>
        <taxon>Flavobacteriales</taxon>
        <taxon>Flavobacteriaceae</taxon>
        <taxon>Pseudotamlana</taxon>
    </lineage>
</organism>
<evidence type="ECO:0000313" key="2">
    <source>
        <dbReference type="EMBL" id="AUS04489.1"/>
    </source>
</evidence>
<evidence type="ECO:0000256" key="1">
    <source>
        <dbReference type="SAM" id="MobiDB-lite"/>
    </source>
</evidence>
<feature type="region of interest" description="Disordered" evidence="1">
    <location>
        <begin position="1"/>
        <end position="22"/>
    </location>
</feature>
<dbReference type="AlphaFoldDB" id="A0A2I7SF11"/>
<dbReference type="RefSeq" id="WP_102994597.1">
    <property type="nucleotide sequence ID" value="NZ_CP025938.1"/>
</dbReference>
<reference evidence="3" key="1">
    <citation type="submission" date="2018-01" db="EMBL/GenBank/DDBJ databases">
        <title>Complete genome of Tamlana sp. UJ94.</title>
        <authorList>
            <person name="Jung J."/>
            <person name="Chung D."/>
            <person name="Bae S.S."/>
            <person name="Baek K."/>
        </authorList>
    </citation>
    <scope>NUCLEOTIDE SEQUENCE [LARGE SCALE GENOMIC DNA]</scope>
    <source>
        <strain evidence="3">UJ94</strain>
    </source>
</reference>
<name>A0A2I7SF11_9FLAO</name>
<evidence type="ECO:0000313" key="3">
    <source>
        <dbReference type="Proteomes" id="UP000236592"/>
    </source>
</evidence>
<dbReference type="KEGG" id="taj:C1A40_02930"/>
<dbReference type="EMBL" id="CP025938">
    <property type="protein sequence ID" value="AUS04489.1"/>
    <property type="molecule type" value="Genomic_DNA"/>
</dbReference>
<protein>
    <submittedName>
        <fullName evidence="2">Uncharacterized protein</fullName>
    </submittedName>
</protein>
<sequence>MSTDKSVFKQHPHLKSYHETADGTKFFKPEHAKLHAKSLKDKAIKEVKRPVLESVEVVLEELTPMQKAKLRVRDIKKLDTVEAVKAALEGETAKTVIEAGEQRIRAIQDVDGVLNTSVNEEE</sequence>
<dbReference type="Proteomes" id="UP000236592">
    <property type="component" value="Chromosome"/>
</dbReference>
<accession>A0A2I7SF11</accession>